<feature type="region of interest" description="Disordered" evidence="1">
    <location>
        <begin position="751"/>
        <end position="845"/>
    </location>
</feature>
<feature type="compositionally biased region" description="Pro residues" evidence="1">
    <location>
        <begin position="170"/>
        <end position="199"/>
    </location>
</feature>
<sequence length="893" mass="94682">MASTAPAAATTPTSPPAPSGPQPTTTNASSAPPSTTTAAASSSMRSLKDGTRMFDIRMNPYHLKYTSLPPETNPQVIPAQLPMPTLTPNAGLSPYHDGRIRNPVPSKLKGKTDGRQGNFSVMQIDVPRPEMTERDLAAKRTSEGTAAAARLANSQGYRHPKRPRPNVIAPAPPVRFRPYPTPVLPAPPRPIPQPPPLAPAVPIEKAPVEKAPTDKAPAERTPASNPPTQATSPSIQEISPPPQAQEINPPPTGPSVLSPHDTKTEQARLLTLLRSLHPILVVDQLCKALAYFGGIPGAPPPADGIFPQSAGTNGPGSLFVAWISEIFPHLDGVDKAAVTQTPPAIPPVGAPGAASIANSSAANAAPVTVKRSRGRPKGSKSSKVRKDKGIKKKVVTGSETTQTNDATATQSTPAEQEPQASQPSATGDQGQAATTAVTQANSNSTVQPTTPHVGKKRGRPKGSKNKPKHQPGTQDGGADPSNATAANPVVDSPLAHKTASNQQDANPSANVGNTGADLNGMTTNSVHPELNGSVLVQEPTVASDADNNVDQPPLPTPISTQNTPTVASRKRKPSQQTPQTSVQAMATSNTLQVPDAVSRSGNSPRTQNAKRRRVSEEMGQNVVLSGTESHSTGAEASASPTIVPNGQPSSGSSSFDSQGQISQLGGGVNHRPQQLLPHQRQQLQQQQQHQNLNLHQFDQNQQPPPQPQQSPDMGSEQSNQTQQMAPAAVNRSRNRLPGTQTHMSNMAAQAVYKQHYQQRQQQQQQQQRQMANHFGQATGAPFSRTMGSNSPTQFQQQQHPTNAALGYSGRPSLSQHQHPQQQQPHQQHPQTQPDESPGAPNMAQFQDFNGQSYLDMDYSMNAGTAVGFDDHTQLEAALAEPDMRDRIYHAIGR</sequence>
<feature type="compositionally biased region" description="Basic and acidic residues" evidence="1">
    <location>
        <begin position="206"/>
        <end position="218"/>
    </location>
</feature>
<reference evidence="2" key="1">
    <citation type="journal article" date="2021" name="Nat. Commun.">
        <title>Genetic determinants of endophytism in the Arabidopsis root mycobiome.</title>
        <authorList>
            <person name="Mesny F."/>
            <person name="Miyauchi S."/>
            <person name="Thiergart T."/>
            <person name="Pickel B."/>
            <person name="Atanasova L."/>
            <person name="Karlsson M."/>
            <person name="Huettel B."/>
            <person name="Barry K.W."/>
            <person name="Haridas S."/>
            <person name="Chen C."/>
            <person name="Bauer D."/>
            <person name="Andreopoulos W."/>
            <person name="Pangilinan J."/>
            <person name="LaButti K."/>
            <person name="Riley R."/>
            <person name="Lipzen A."/>
            <person name="Clum A."/>
            <person name="Drula E."/>
            <person name="Henrissat B."/>
            <person name="Kohler A."/>
            <person name="Grigoriev I.V."/>
            <person name="Martin F.M."/>
            <person name="Hacquard S."/>
        </authorList>
    </citation>
    <scope>NUCLEOTIDE SEQUENCE</scope>
    <source>
        <strain evidence="2">FSSC 5 MPI-SDFR-AT-0091</strain>
    </source>
</reference>
<feature type="compositionally biased region" description="Pro residues" evidence="1">
    <location>
        <begin position="239"/>
        <end position="253"/>
    </location>
</feature>
<feature type="compositionally biased region" description="Polar residues" evidence="1">
    <location>
        <begin position="397"/>
        <end position="423"/>
    </location>
</feature>
<protein>
    <submittedName>
        <fullName evidence="2">Uncharacterized protein</fullName>
    </submittedName>
</protein>
<gene>
    <name evidence="2" type="ORF">B0J15DRAFT_480306</name>
</gene>
<feature type="compositionally biased region" description="Polar residues" evidence="1">
    <location>
        <begin position="557"/>
        <end position="566"/>
    </location>
</feature>
<dbReference type="AlphaFoldDB" id="A0A9P9L5I5"/>
<accession>A0A9P9L5I5</accession>
<feature type="compositionally biased region" description="Low complexity" evidence="1">
    <location>
        <begin position="646"/>
        <end position="663"/>
    </location>
</feature>
<feature type="region of interest" description="Disordered" evidence="1">
    <location>
        <begin position="349"/>
        <end position="527"/>
    </location>
</feature>
<feature type="compositionally biased region" description="Polar residues" evidence="1">
    <location>
        <begin position="715"/>
        <end position="724"/>
    </location>
</feature>
<dbReference type="EMBL" id="JAGTJS010000002">
    <property type="protein sequence ID" value="KAH7274618.1"/>
    <property type="molecule type" value="Genomic_DNA"/>
</dbReference>
<feature type="compositionally biased region" description="Low complexity" evidence="1">
    <location>
        <begin position="757"/>
        <end position="769"/>
    </location>
</feature>
<evidence type="ECO:0000313" key="2">
    <source>
        <dbReference type="EMBL" id="KAH7274618.1"/>
    </source>
</evidence>
<organism evidence="2 3">
    <name type="scientific">Fusarium solani</name>
    <name type="common">Filamentous fungus</name>
    <dbReference type="NCBI Taxonomy" id="169388"/>
    <lineage>
        <taxon>Eukaryota</taxon>
        <taxon>Fungi</taxon>
        <taxon>Dikarya</taxon>
        <taxon>Ascomycota</taxon>
        <taxon>Pezizomycotina</taxon>
        <taxon>Sordariomycetes</taxon>
        <taxon>Hypocreomycetidae</taxon>
        <taxon>Hypocreales</taxon>
        <taxon>Nectriaceae</taxon>
        <taxon>Fusarium</taxon>
        <taxon>Fusarium solani species complex</taxon>
    </lineage>
</organism>
<evidence type="ECO:0000256" key="1">
    <source>
        <dbReference type="SAM" id="MobiDB-lite"/>
    </source>
</evidence>
<feature type="compositionally biased region" description="Low complexity" evidence="1">
    <location>
        <begin position="22"/>
        <end position="43"/>
    </location>
</feature>
<proteinExistence type="predicted"/>
<feature type="compositionally biased region" description="Low complexity" evidence="1">
    <location>
        <begin position="815"/>
        <end position="833"/>
    </location>
</feature>
<feature type="compositionally biased region" description="Polar residues" evidence="1">
    <location>
        <begin position="574"/>
        <end position="592"/>
    </location>
</feature>
<comment type="caution">
    <text evidence="2">The sequence shown here is derived from an EMBL/GenBank/DDBJ whole genome shotgun (WGS) entry which is preliminary data.</text>
</comment>
<feature type="compositionally biased region" description="Low complexity" evidence="1">
    <location>
        <begin position="350"/>
        <end position="366"/>
    </location>
</feature>
<evidence type="ECO:0000313" key="3">
    <source>
        <dbReference type="Proteomes" id="UP000736672"/>
    </source>
</evidence>
<keyword evidence="3" id="KW-1185">Reference proteome</keyword>
<feature type="compositionally biased region" description="Low complexity" evidence="1">
    <location>
        <begin position="424"/>
        <end position="445"/>
    </location>
</feature>
<feature type="region of interest" description="Disordered" evidence="1">
    <location>
        <begin position="1"/>
        <end position="47"/>
    </location>
</feature>
<feature type="compositionally biased region" description="Basic residues" evidence="1">
    <location>
        <begin position="453"/>
        <end position="469"/>
    </location>
</feature>
<name>A0A9P9L5I5_FUSSL</name>
<feature type="compositionally biased region" description="Basic residues" evidence="1">
    <location>
        <begin position="370"/>
        <end position="394"/>
    </location>
</feature>
<feature type="compositionally biased region" description="Polar residues" evidence="1">
    <location>
        <begin position="222"/>
        <end position="231"/>
    </location>
</feature>
<feature type="compositionally biased region" description="Low complexity" evidence="1">
    <location>
        <begin position="1"/>
        <end position="12"/>
    </location>
</feature>
<feature type="compositionally biased region" description="Low complexity" evidence="1">
    <location>
        <begin position="673"/>
        <end position="701"/>
    </location>
</feature>
<dbReference type="OrthoDB" id="5243398at2759"/>
<feature type="region of interest" description="Disordered" evidence="1">
    <location>
        <begin position="544"/>
        <end position="739"/>
    </location>
</feature>
<feature type="region of interest" description="Disordered" evidence="1">
    <location>
        <begin position="92"/>
        <end position="117"/>
    </location>
</feature>
<feature type="region of interest" description="Disordered" evidence="1">
    <location>
        <begin position="151"/>
        <end position="260"/>
    </location>
</feature>
<feature type="compositionally biased region" description="Polar residues" evidence="1">
    <location>
        <begin position="622"/>
        <end position="644"/>
    </location>
</feature>
<feature type="compositionally biased region" description="Polar residues" evidence="1">
    <location>
        <begin position="785"/>
        <end position="801"/>
    </location>
</feature>
<dbReference type="Proteomes" id="UP000736672">
    <property type="component" value="Unassembled WGS sequence"/>
</dbReference>
<feature type="compositionally biased region" description="Polar residues" evidence="1">
    <location>
        <begin position="498"/>
        <end position="513"/>
    </location>
</feature>